<evidence type="ECO:0000256" key="1">
    <source>
        <dbReference type="ARBA" id="ARBA00004429"/>
    </source>
</evidence>
<evidence type="ECO:0000256" key="6">
    <source>
        <dbReference type="ARBA" id="ARBA00022989"/>
    </source>
</evidence>
<evidence type="ECO:0000259" key="9">
    <source>
        <dbReference type="Pfam" id="PF00884"/>
    </source>
</evidence>
<evidence type="ECO:0000256" key="8">
    <source>
        <dbReference type="SAM" id="Phobius"/>
    </source>
</evidence>
<feature type="transmembrane region" description="Helical" evidence="8">
    <location>
        <begin position="84"/>
        <end position="104"/>
    </location>
</feature>
<keyword evidence="6 8" id="KW-1133">Transmembrane helix</keyword>
<dbReference type="STRING" id="1000565.METUNv1_03099"/>
<dbReference type="CDD" id="cd16017">
    <property type="entry name" value="LptA"/>
    <property type="match status" value="1"/>
</dbReference>
<evidence type="ECO:0000256" key="4">
    <source>
        <dbReference type="ARBA" id="ARBA00022679"/>
    </source>
</evidence>
<evidence type="ECO:0000259" key="10">
    <source>
        <dbReference type="Pfam" id="PF08019"/>
    </source>
</evidence>
<keyword evidence="2" id="KW-1003">Cell membrane</keyword>
<dbReference type="PANTHER" id="PTHR30443">
    <property type="entry name" value="INNER MEMBRANE PROTEIN"/>
    <property type="match status" value="1"/>
</dbReference>
<dbReference type="InterPro" id="IPR000917">
    <property type="entry name" value="Sulfatase_N"/>
</dbReference>
<evidence type="ECO:0000256" key="2">
    <source>
        <dbReference type="ARBA" id="ARBA00022475"/>
    </source>
</evidence>
<dbReference type="AlphaFoldDB" id="F5RFL8"/>
<dbReference type="PANTHER" id="PTHR30443:SF0">
    <property type="entry name" value="PHOSPHOETHANOLAMINE TRANSFERASE EPTA"/>
    <property type="match status" value="1"/>
</dbReference>
<dbReference type="InterPro" id="IPR058130">
    <property type="entry name" value="PEA_transf_C"/>
</dbReference>
<gene>
    <name evidence="11" type="ORF">METUNv1_03099</name>
</gene>
<dbReference type="GO" id="GO:0016776">
    <property type="term" value="F:phosphotransferase activity, phosphate group as acceptor"/>
    <property type="evidence" value="ECO:0007669"/>
    <property type="project" value="TreeGrafter"/>
</dbReference>
<name>F5RFL8_METUF</name>
<feature type="domain" description="Sulfatase N-terminal" evidence="9">
    <location>
        <begin position="244"/>
        <end position="532"/>
    </location>
</feature>
<dbReference type="GO" id="GO:0005886">
    <property type="term" value="C:plasma membrane"/>
    <property type="evidence" value="ECO:0007669"/>
    <property type="project" value="UniProtKB-SubCell"/>
</dbReference>
<keyword evidence="5 8" id="KW-0812">Transmembrane</keyword>
<keyword evidence="3" id="KW-0997">Cell inner membrane</keyword>
<keyword evidence="12" id="KW-1185">Reference proteome</keyword>
<keyword evidence="7 8" id="KW-0472">Membrane</keyword>
<dbReference type="Pfam" id="PF08019">
    <property type="entry name" value="EptA_B_N"/>
    <property type="match status" value="1"/>
</dbReference>
<proteinExistence type="predicted"/>
<dbReference type="Proteomes" id="UP000005019">
    <property type="component" value="Unassembled WGS sequence"/>
</dbReference>
<organism evidence="11 12">
    <name type="scientific">Methyloversatilis universalis (strain ATCC BAA-1314 / DSM 25237 / JCM 13912 / CCUG 52030 / FAM5)</name>
    <dbReference type="NCBI Taxonomy" id="1000565"/>
    <lineage>
        <taxon>Bacteria</taxon>
        <taxon>Pseudomonadati</taxon>
        <taxon>Pseudomonadota</taxon>
        <taxon>Betaproteobacteria</taxon>
        <taxon>Nitrosomonadales</taxon>
        <taxon>Sterolibacteriaceae</taxon>
        <taxon>Methyloversatilis</taxon>
    </lineage>
</organism>
<feature type="domain" description="Phosphoethanolamine transferase N-terminal" evidence="10">
    <location>
        <begin position="65"/>
        <end position="214"/>
    </location>
</feature>
<dbReference type="Gene3D" id="3.40.720.10">
    <property type="entry name" value="Alkaline Phosphatase, subunit A"/>
    <property type="match status" value="1"/>
</dbReference>
<accession>F5RFL8</accession>
<reference evidence="11 12" key="1">
    <citation type="journal article" date="2011" name="J. Bacteriol.">
        <title>Genome sequence of Methyloversatilis universalis FAM5T, a methylotrophic representative of the order Rhodocyclales.</title>
        <authorList>
            <person name="Kittichotirat W."/>
            <person name="Good N.M."/>
            <person name="Hall R."/>
            <person name="Bringel F."/>
            <person name="Lajus A."/>
            <person name="Medigue C."/>
            <person name="Smalley N.E."/>
            <person name="Beck D."/>
            <person name="Bumgarner R."/>
            <person name="Vuilleumier S."/>
            <person name="Kalyuzhnaya M.G."/>
        </authorList>
    </citation>
    <scope>NUCLEOTIDE SEQUENCE [LARGE SCALE GENOMIC DNA]</scope>
    <source>
        <strain evidence="12">ATCC BAA-1314 / JCM 13912 / FAM5</strain>
    </source>
</reference>
<evidence type="ECO:0000256" key="5">
    <source>
        <dbReference type="ARBA" id="ARBA00022692"/>
    </source>
</evidence>
<dbReference type="NCBIfam" id="NF028537">
    <property type="entry name" value="P_eth_NH2_trans"/>
    <property type="match status" value="1"/>
</dbReference>
<evidence type="ECO:0008006" key="13">
    <source>
        <dbReference type="Google" id="ProtNLM"/>
    </source>
</evidence>
<evidence type="ECO:0000256" key="7">
    <source>
        <dbReference type="ARBA" id="ARBA00023136"/>
    </source>
</evidence>
<dbReference type="SUPFAM" id="SSF53649">
    <property type="entry name" value="Alkaline phosphatase-like"/>
    <property type="match status" value="1"/>
</dbReference>
<evidence type="ECO:0000313" key="11">
    <source>
        <dbReference type="EMBL" id="EGK70874.1"/>
    </source>
</evidence>
<feature type="transmembrane region" description="Helical" evidence="8">
    <location>
        <begin position="54"/>
        <end position="77"/>
    </location>
</feature>
<feature type="transmembrane region" description="Helical" evidence="8">
    <location>
        <begin position="20"/>
        <end position="39"/>
    </location>
</feature>
<dbReference type="GO" id="GO:0009244">
    <property type="term" value="P:lipopolysaccharide core region biosynthetic process"/>
    <property type="evidence" value="ECO:0007669"/>
    <property type="project" value="TreeGrafter"/>
</dbReference>
<dbReference type="InterPro" id="IPR040423">
    <property type="entry name" value="PEA_transferase"/>
</dbReference>
<dbReference type="InterPro" id="IPR017850">
    <property type="entry name" value="Alkaline_phosphatase_core_sf"/>
</dbReference>
<dbReference type="Pfam" id="PF00884">
    <property type="entry name" value="Sulfatase"/>
    <property type="match status" value="1"/>
</dbReference>
<dbReference type="eggNOG" id="COG2194">
    <property type="taxonomic scope" value="Bacteria"/>
</dbReference>
<dbReference type="InterPro" id="IPR012549">
    <property type="entry name" value="EptA-like_N"/>
</dbReference>
<comment type="subcellular location">
    <subcellularLocation>
        <location evidence="1">Cell inner membrane</location>
        <topology evidence="1">Multi-pass membrane protein</topology>
    </subcellularLocation>
</comment>
<dbReference type="EMBL" id="AFHG01000053">
    <property type="protein sequence ID" value="EGK70874.1"/>
    <property type="molecule type" value="Genomic_DNA"/>
</dbReference>
<keyword evidence="4" id="KW-0808">Transferase</keyword>
<evidence type="ECO:0000256" key="3">
    <source>
        <dbReference type="ARBA" id="ARBA00022519"/>
    </source>
</evidence>
<sequence length="557" mass="62298">MRSHSMLRENSARTEGWSQFSVMAFASLWIVLLCNRAFWTRLIDGRDLTRLDDVLFVVGIGLTLAMILNVVLGVLAVGRLRRPVLIFFVVLAATTSAFVDRYGVGIDRTMVQNVFETDPAEAAELVDGPFLAWVLVVGVLPSLWLARVRVRVREGSALRTVMWRSGFVVVNLIGAVLLFAIFSAEYASVIRNDRGLRYQFNPLNAVYSTFRYVQPKQTTPSTVHVGLDASRPEVRRGLTSPSIFVLVVGETARVTDFSLEGHERRTNPQLEAADVLSFDNVTSCGTSTAVSLPCMFSDLGQRSYSEEAFRGRENLLDVLARAGLDVVWLDNNSGCKKLCDRVESQNLAKETDPRFCRDGECFDEILVDRLRTRLSDLKRDTVFVLHQKGSHGPAYWRRYPPEFEFFRPVCQTINLDDCSADSLHNAYDNTILYTDHVLARIIETLKESPNVGASSMLYVSDHGESLGEAGIYLHGAPRSIAPEVQFQIPMIFWASSSFLKDQRLSMECLQAQASRTLSHDNLFHSVLGALDVRTFAYKTDLDLFAPCREASPVEAAL</sequence>
<feature type="transmembrane region" description="Helical" evidence="8">
    <location>
        <begin position="130"/>
        <end position="150"/>
    </location>
</feature>
<comment type="caution">
    <text evidence="11">The sequence shown here is derived from an EMBL/GenBank/DDBJ whole genome shotgun (WGS) entry which is preliminary data.</text>
</comment>
<protein>
    <recommendedName>
        <fullName evidence="13">Phosphoethanolamine transferase</fullName>
    </recommendedName>
</protein>
<evidence type="ECO:0000313" key="12">
    <source>
        <dbReference type="Proteomes" id="UP000005019"/>
    </source>
</evidence>
<feature type="transmembrane region" description="Helical" evidence="8">
    <location>
        <begin position="162"/>
        <end position="182"/>
    </location>
</feature>